<feature type="transmembrane region" description="Helical" evidence="1">
    <location>
        <begin position="193"/>
        <end position="211"/>
    </location>
</feature>
<dbReference type="KEGG" id="pnd:Pla175_45830"/>
<dbReference type="AlphaFoldDB" id="A0A518DI52"/>
<dbReference type="GO" id="GO:0080120">
    <property type="term" value="P:CAAX-box protein maturation"/>
    <property type="evidence" value="ECO:0007669"/>
    <property type="project" value="UniProtKB-ARBA"/>
</dbReference>
<dbReference type="OrthoDB" id="9777890at2"/>
<feature type="transmembrane region" description="Helical" evidence="1">
    <location>
        <begin position="135"/>
        <end position="156"/>
    </location>
</feature>
<dbReference type="SUPFAM" id="SSF52540">
    <property type="entry name" value="P-loop containing nucleoside triphosphate hydrolases"/>
    <property type="match status" value="1"/>
</dbReference>
<proteinExistence type="predicted"/>
<dbReference type="PANTHER" id="PTHR36451:SF1">
    <property type="entry name" value="OMEGA-HYDROXY-BETA-DIHYDROMENAQUINONE-9 SULFOTRANSFERASE STF3"/>
    <property type="match status" value="1"/>
</dbReference>
<feature type="transmembrane region" description="Helical" evidence="1">
    <location>
        <begin position="259"/>
        <end position="278"/>
    </location>
</feature>
<organism evidence="3 4">
    <name type="scientific">Pirellulimonas nuda</name>
    <dbReference type="NCBI Taxonomy" id="2528009"/>
    <lineage>
        <taxon>Bacteria</taxon>
        <taxon>Pseudomonadati</taxon>
        <taxon>Planctomycetota</taxon>
        <taxon>Planctomycetia</taxon>
        <taxon>Pirellulales</taxon>
        <taxon>Lacipirellulaceae</taxon>
        <taxon>Pirellulimonas</taxon>
    </lineage>
</organism>
<dbReference type="Pfam" id="PF02517">
    <property type="entry name" value="Rce1-like"/>
    <property type="match status" value="1"/>
</dbReference>
<dbReference type="EMBL" id="CP036291">
    <property type="protein sequence ID" value="QDU91163.1"/>
    <property type="molecule type" value="Genomic_DNA"/>
</dbReference>
<reference evidence="3 4" key="1">
    <citation type="submission" date="2019-02" db="EMBL/GenBank/DDBJ databases">
        <title>Deep-cultivation of Planctomycetes and their phenomic and genomic characterization uncovers novel biology.</title>
        <authorList>
            <person name="Wiegand S."/>
            <person name="Jogler M."/>
            <person name="Boedeker C."/>
            <person name="Pinto D."/>
            <person name="Vollmers J."/>
            <person name="Rivas-Marin E."/>
            <person name="Kohn T."/>
            <person name="Peeters S.H."/>
            <person name="Heuer A."/>
            <person name="Rast P."/>
            <person name="Oberbeckmann S."/>
            <person name="Bunk B."/>
            <person name="Jeske O."/>
            <person name="Meyerdierks A."/>
            <person name="Storesund J.E."/>
            <person name="Kallscheuer N."/>
            <person name="Luecker S."/>
            <person name="Lage O.M."/>
            <person name="Pohl T."/>
            <person name="Merkel B.J."/>
            <person name="Hornburger P."/>
            <person name="Mueller R.-W."/>
            <person name="Bruemmer F."/>
            <person name="Labrenz M."/>
            <person name="Spormann A.M."/>
            <person name="Op den Camp H."/>
            <person name="Overmann J."/>
            <person name="Amann R."/>
            <person name="Jetten M.S.M."/>
            <person name="Mascher T."/>
            <person name="Medema M.H."/>
            <person name="Devos D.P."/>
            <person name="Kaster A.-K."/>
            <person name="Ovreas L."/>
            <person name="Rohde M."/>
            <person name="Galperin M.Y."/>
            <person name="Jogler C."/>
        </authorList>
    </citation>
    <scope>NUCLEOTIDE SEQUENCE [LARGE SCALE GENOMIC DNA]</scope>
    <source>
        <strain evidence="3 4">Pla175</strain>
    </source>
</reference>
<evidence type="ECO:0000259" key="2">
    <source>
        <dbReference type="Pfam" id="PF02517"/>
    </source>
</evidence>
<feature type="transmembrane region" description="Helical" evidence="1">
    <location>
        <begin position="52"/>
        <end position="71"/>
    </location>
</feature>
<dbReference type="InterPro" id="IPR027417">
    <property type="entry name" value="P-loop_NTPase"/>
</dbReference>
<name>A0A518DI52_9BACT</name>
<evidence type="ECO:0000313" key="3">
    <source>
        <dbReference type="EMBL" id="QDU91163.1"/>
    </source>
</evidence>
<sequence>MAFFDRLSRNLVASPPLVRLLALFAVVAALGAAMQGAAAVAGVHFSLLDRNAGSTVLIVVSMVVLLGMIAAEGRPLAEYGLVIERNWRMKFAQGAAAGACVYLAYCAVAALAGVYSLRTTGITAGRTAEAGLDAVLAIPLAVTQQLIFCGCLLGMLRRGGSRWSAVVVPAALFAAACALGRADGMLGAEGQRLFVGMFMLASLLGVLRMISGSITLPSGVLAGCLMPRKVISKLDLLAFSPDAPMSPWMAPLNDPRQAPALWLLMAAVLVGAVAILWLRGERVANTDDQAAAGFHRTNPFSNLVQLTPIDRWVRLLAEARCRIDLRYLPRLAFSLAASAVNTVLALPERMLAPLLLRHTPQDPLFLVGVNRSGTTHLHNLLALDPQFRSPRNYEVFNPHGFLTGWLTTLLMIPFLMWRRPMDSVQMTPFSSQEDEFALAAMGSPSPYWSFNFPRVGAHNRYWRSAGFDGAERVRWRRHYRLFLRKLTALNGRRPLLKNPANTGRIDMLHDLFPGARYIHIVRNPHDVLRSNRRFAEQGLVVFQLQDPAPEDNYATRFVDHYAQMMDDHYAGAASLASDQHATVRFEDLESDPVGEIERLYRQLGLEMTDAYRARLDSYLQSIAGYQKNKPSKLNEADRQAVEVALGSYMQMWGYCETADRRAA</sequence>
<dbReference type="GO" id="GO:0004175">
    <property type="term" value="F:endopeptidase activity"/>
    <property type="evidence" value="ECO:0007669"/>
    <property type="project" value="UniProtKB-ARBA"/>
</dbReference>
<gene>
    <name evidence="3" type="ORF">Pla175_45830</name>
</gene>
<keyword evidence="3" id="KW-0808">Transferase</keyword>
<dbReference type="PANTHER" id="PTHR36451">
    <property type="entry name" value="PAPS-DEPENDENT SULFOTRANSFERASE STF3"/>
    <property type="match status" value="1"/>
</dbReference>
<evidence type="ECO:0000256" key="1">
    <source>
        <dbReference type="SAM" id="Phobius"/>
    </source>
</evidence>
<keyword evidence="1" id="KW-0472">Membrane</keyword>
<feature type="transmembrane region" description="Helical" evidence="1">
    <location>
        <begin position="399"/>
        <end position="417"/>
    </location>
</feature>
<dbReference type="Gene3D" id="3.40.50.300">
    <property type="entry name" value="P-loop containing nucleotide triphosphate hydrolases"/>
    <property type="match status" value="1"/>
</dbReference>
<accession>A0A518DI52</accession>
<feature type="transmembrane region" description="Helical" evidence="1">
    <location>
        <begin position="91"/>
        <end position="115"/>
    </location>
</feature>
<dbReference type="InterPro" id="IPR052736">
    <property type="entry name" value="Stf3_sulfotransferase"/>
</dbReference>
<dbReference type="Proteomes" id="UP000317429">
    <property type="component" value="Chromosome"/>
</dbReference>
<dbReference type="InterPro" id="IPR003675">
    <property type="entry name" value="Rce1/LyrA-like_dom"/>
</dbReference>
<dbReference type="GO" id="GO:0016740">
    <property type="term" value="F:transferase activity"/>
    <property type="evidence" value="ECO:0007669"/>
    <property type="project" value="UniProtKB-KW"/>
</dbReference>
<dbReference type="RefSeq" id="WP_145291018.1">
    <property type="nucleotide sequence ID" value="NZ_CP036291.1"/>
</dbReference>
<keyword evidence="1" id="KW-1133">Transmembrane helix</keyword>
<feature type="domain" description="CAAX prenyl protease 2/Lysostaphin resistance protein A-like" evidence="2">
    <location>
        <begin position="136"/>
        <end position="219"/>
    </location>
</feature>
<dbReference type="Pfam" id="PF13469">
    <property type="entry name" value="Sulfotransfer_3"/>
    <property type="match status" value="1"/>
</dbReference>
<protein>
    <submittedName>
        <fullName evidence="3">Sulfotransferase domain protein</fullName>
    </submittedName>
</protein>
<evidence type="ECO:0000313" key="4">
    <source>
        <dbReference type="Proteomes" id="UP000317429"/>
    </source>
</evidence>
<keyword evidence="4" id="KW-1185">Reference proteome</keyword>
<keyword evidence="1" id="KW-0812">Transmembrane</keyword>